<organism evidence="2 3">
    <name type="scientific">Nostoc piscinale CENA21</name>
    <dbReference type="NCBI Taxonomy" id="224013"/>
    <lineage>
        <taxon>Bacteria</taxon>
        <taxon>Bacillati</taxon>
        <taxon>Cyanobacteriota</taxon>
        <taxon>Cyanophyceae</taxon>
        <taxon>Nostocales</taxon>
        <taxon>Nostocaceae</taxon>
        <taxon>Nostoc</taxon>
    </lineage>
</organism>
<keyword evidence="3" id="KW-1185">Reference proteome</keyword>
<dbReference type="EMBL" id="CP012036">
    <property type="protein sequence ID" value="ALF51861.1"/>
    <property type="molecule type" value="Genomic_DNA"/>
</dbReference>
<reference evidence="2 3" key="2">
    <citation type="journal article" date="2016" name="Genome Announc.">
        <title>Draft Genome Sequence of the N2-Fixing Cyanobacterium Nostoc piscinale CENA21, Isolated from the Brazilian Amazon Floodplain.</title>
        <authorList>
            <person name="Leao T."/>
            <person name="Guimaraes P.I."/>
            <person name="de Melo A.G."/>
            <person name="Ramos R.T."/>
            <person name="Leao P.N."/>
            <person name="Silva A."/>
            <person name="Fiore M.F."/>
            <person name="Schneider M.P."/>
        </authorList>
    </citation>
    <scope>NUCLEOTIDE SEQUENCE [LARGE SCALE GENOMIC DNA]</scope>
    <source>
        <strain evidence="2 3">CENA21</strain>
    </source>
</reference>
<name>A0A0M4THL3_9NOSO</name>
<proteinExistence type="predicted"/>
<feature type="compositionally biased region" description="Polar residues" evidence="1">
    <location>
        <begin position="34"/>
        <end position="43"/>
    </location>
</feature>
<dbReference type="STRING" id="224013.ACX27_01780"/>
<dbReference type="PATRIC" id="fig|224013.5.peg.431"/>
<protein>
    <submittedName>
        <fullName evidence="2">Uncharacterized protein</fullName>
    </submittedName>
</protein>
<reference evidence="3" key="1">
    <citation type="submission" date="2015-07" db="EMBL/GenBank/DDBJ databases">
        <title>Genome Of Nitrogen-Fixing Cyanobacterium Nostoc piscinale CENA21 From Solimoes/Amazon River Floodplain Sediments And Comparative Genomics To Uncover Biosynthetic Natural Products Potential.</title>
        <authorList>
            <person name="Leao T.F."/>
            <person name="Leao P.N."/>
            <person name="Guimaraes P.I."/>
            <person name="de Melo A.G.C."/>
            <person name="Ramos R.T.J."/>
            <person name="Silva A."/>
            <person name="Fiore M.F."/>
            <person name="Schneider M.P.C."/>
        </authorList>
    </citation>
    <scope>NUCLEOTIDE SEQUENCE [LARGE SCALE GENOMIC DNA]</scope>
    <source>
        <strain evidence="3">CENA21</strain>
    </source>
</reference>
<evidence type="ECO:0000313" key="2">
    <source>
        <dbReference type="EMBL" id="ALF51861.1"/>
    </source>
</evidence>
<dbReference type="Proteomes" id="UP000062645">
    <property type="component" value="Chromosome"/>
</dbReference>
<evidence type="ECO:0000256" key="1">
    <source>
        <dbReference type="SAM" id="MobiDB-lite"/>
    </source>
</evidence>
<evidence type="ECO:0000313" key="3">
    <source>
        <dbReference type="Proteomes" id="UP000062645"/>
    </source>
</evidence>
<gene>
    <name evidence="2" type="ORF">ACX27_01780</name>
</gene>
<accession>A0A0M4THL3</accession>
<feature type="region of interest" description="Disordered" evidence="1">
    <location>
        <begin position="17"/>
        <end position="65"/>
    </location>
</feature>
<feature type="compositionally biased region" description="Basic and acidic residues" evidence="1">
    <location>
        <begin position="44"/>
        <end position="56"/>
    </location>
</feature>
<dbReference type="AlphaFoldDB" id="A0A0M4THL3"/>
<dbReference type="RefSeq" id="WP_062287603.1">
    <property type="nucleotide sequence ID" value="NZ_CP012036.1"/>
</dbReference>
<dbReference type="KEGG" id="npz:ACX27_01780"/>
<sequence>MKHQLTLFDLQQYEQSAPNYDPTWDEIVREQDNQDTQQASKADSTVREQVTEDTKKNCSRTHPLG</sequence>